<dbReference type="AlphaFoldDB" id="A0A0H2RFV6"/>
<gene>
    <name evidence="1" type="ORF">SCHPADRAFT_502760</name>
</gene>
<reference evidence="1 2" key="1">
    <citation type="submission" date="2015-04" db="EMBL/GenBank/DDBJ databases">
        <title>Complete genome sequence of Schizopora paradoxa KUC8140, a cosmopolitan wood degrader in East Asia.</title>
        <authorList>
            <consortium name="DOE Joint Genome Institute"/>
            <person name="Min B."/>
            <person name="Park H."/>
            <person name="Jang Y."/>
            <person name="Kim J.-J."/>
            <person name="Kim K.H."/>
            <person name="Pangilinan J."/>
            <person name="Lipzen A."/>
            <person name="Riley R."/>
            <person name="Grigoriev I.V."/>
            <person name="Spatafora J.W."/>
            <person name="Choi I.-G."/>
        </authorList>
    </citation>
    <scope>NUCLEOTIDE SEQUENCE [LARGE SCALE GENOMIC DNA]</scope>
    <source>
        <strain evidence="1 2">KUC8140</strain>
    </source>
</reference>
<evidence type="ECO:0000313" key="2">
    <source>
        <dbReference type="Proteomes" id="UP000053477"/>
    </source>
</evidence>
<evidence type="ECO:0000313" key="1">
    <source>
        <dbReference type="EMBL" id="KLO10770.1"/>
    </source>
</evidence>
<proteinExistence type="predicted"/>
<accession>A0A0H2RFV6</accession>
<keyword evidence="2" id="KW-1185">Reference proteome</keyword>
<dbReference type="EMBL" id="KQ086017">
    <property type="protein sequence ID" value="KLO10770.1"/>
    <property type="molecule type" value="Genomic_DNA"/>
</dbReference>
<protein>
    <submittedName>
        <fullName evidence="1">Uncharacterized protein</fullName>
    </submittedName>
</protein>
<dbReference type="InParanoid" id="A0A0H2RFV6"/>
<dbReference type="OrthoDB" id="2686513at2759"/>
<dbReference type="Proteomes" id="UP000053477">
    <property type="component" value="Unassembled WGS sequence"/>
</dbReference>
<sequence>MALSYTIHFVFFVDMSFSLFSDSTGNNAFMTHTISVTMMSRLILNLKSFDDRQTRRRSTRQSNRVAGFHPSALFTTDISDLSSWIARTASELASPLESEEFAC</sequence>
<organism evidence="1 2">
    <name type="scientific">Schizopora paradoxa</name>
    <dbReference type="NCBI Taxonomy" id="27342"/>
    <lineage>
        <taxon>Eukaryota</taxon>
        <taxon>Fungi</taxon>
        <taxon>Dikarya</taxon>
        <taxon>Basidiomycota</taxon>
        <taxon>Agaricomycotina</taxon>
        <taxon>Agaricomycetes</taxon>
        <taxon>Hymenochaetales</taxon>
        <taxon>Schizoporaceae</taxon>
        <taxon>Schizopora</taxon>
    </lineage>
</organism>
<name>A0A0H2RFV6_9AGAM</name>